<dbReference type="InterPro" id="IPR017516">
    <property type="entry name" value="AbrB_dup"/>
</dbReference>
<dbReference type="InterPro" id="IPR007820">
    <property type="entry name" value="AbrB_fam"/>
</dbReference>
<dbReference type="PANTHER" id="PTHR38457">
    <property type="entry name" value="REGULATOR ABRB-RELATED"/>
    <property type="match status" value="1"/>
</dbReference>
<feature type="transmembrane region" description="Helical" evidence="1">
    <location>
        <begin position="43"/>
        <end position="62"/>
    </location>
</feature>
<feature type="transmembrane region" description="Helical" evidence="1">
    <location>
        <begin position="189"/>
        <end position="206"/>
    </location>
</feature>
<keyword evidence="1" id="KW-0812">Transmembrane</keyword>
<keyword evidence="1" id="KW-0472">Membrane</keyword>
<dbReference type="EMBL" id="SLXD01000013">
    <property type="protein sequence ID" value="TCP00518.1"/>
    <property type="molecule type" value="Genomic_DNA"/>
</dbReference>
<comment type="caution">
    <text evidence="2">The sequence shown here is derived from an EMBL/GenBank/DDBJ whole genome shotgun (WGS) entry which is preliminary data.</text>
</comment>
<accession>A0A4V2SGE6</accession>
<dbReference type="GO" id="GO:0010468">
    <property type="term" value="P:regulation of gene expression"/>
    <property type="evidence" value="ECO:0007669"/>
    <property type="project" value="InterPro"/>
</dbReference>
<proteinExistence type="predicted"/>
<feature type="transmembrane region" description="Helical" evidence="1">
    <location>
        <begin position="94"/>
        <end position="113"/>
    </location>
</feature>
<name>A0A4V2SGE6_RUBGE</name>
<sequence length="356" mass="36117">MPPAPEGADSAARARRIAATLVLAVLAALGAQAVALPLPWMLGPLLATAAFGVAGRPVAASLRLRNLGLALLGVALGLYFTPPVVALIGRLAPAIASGVVWALVLGYVFYRVLLARHGGERATCFYAAAIGGASEMALLAERAGGRVDQVAAAHSLRVLLVVTIVPLTLQAVGVHGLDAATTASATVRPRGLLLLAAGAAAAVWALQRLRAPNPWVLGPLLATALPTALGAELSALPPGASGFAQLVIGVALGIRFTPEFAHAAPRWLASVAAGTLVMLVVSAGFAALLARATGLHPATALLATTPGGIAEMAITAKVLQLGVPVVTAFQVVRYVAVLTLMPVLYRAECRRVGLRP</sequence>
<evidence type="ECO:0008006" key="4">
    <source>
        <dbReference type="Google" id="ProtNLM"/>
    </source>
</evidence>
<gene>
    <name evidence="2" type="ORF">EV684_113149</name>
</gene>
<reference evidence="2 3" key="1">
    <citation type="submission" date="2019-03" db="EMBL/GenBank/DDBJ databases">
        <title>Genomic Encyclopedia of Type Strains, Phase IV (KMG-IV): sequencing the most valuable type-strain genomes for metagenomic binning, comparative biology and taxonomic classification.</title>
        <authorList>
            <person name="Goeker M."/>
        </authorList>
    </citation>
    <scope>NUCLEOTIDE SEQUENCE [LARGE SCALE GENOMIC DNA]</scope>
    <source>
        <strain evidence="2 3">DSM 1709</strain>
    </source>
</reference>
<protein>
    <recommendedName>
        <fullName evidence="4">Ammonia monooxygenase</fullName>
    </recommendedName>
</protein>
<dbReference type="PANTHER" id="PTHR38457:SF1">
    <property type="entry name" value="REGULATOR ABRB-RELATED"/>
    <property type="match status" value="1"/>
</dbReference>
<keyword evidence="1" id="KW-1133">Transmembrane helix</keyword>
<evidence type="ECO:0000313" key="2">
    <source>
        <dbReference type="EMBL" id="TCP00518.1"/>
    </source>
</evidence>
<dbReference type="NCBIfam" id="TIGR03082">
    <property type="entry name" value="Gneg_AbrB_dup"/>
    <property type="match status" value="1"/>
</dbReference>
<feature type="transmembrane region" description="Helical" evidence="1">
    <location>
        <begin position="69"/>
        <end position="88"/>
    </location>
</feature>
<dbReference type="GeneID" id="99682800"/>
<dbReference type="GO" id="GO:0016020">
    <property type="term" value="C:membrane"/>
    <property type="evidence" value="ECO:0007669"/>
    <property type="project" value="InterPro"/>
</dbReference>
<organism evidence="2 3">
    <name type="scientific">Rubrivivax gelatinosus</name>
    <name type="common">Rhodocyclus gelatinosus</name>
    <name type="synonym">Rhodopseudomonas gelatinosa</name>
    <dbReference type="NCBI Taxonomy" id="28068"/>
    <lineage>
        <taxon>Bacteria</taxon>
        <taxon>Pseudomonadati</taxon>
        <taxon>Pseudomonadota</taxon>
        <taxon>Betaproteobacteria</taxon>
        <taxon>Burkholderiales</taxon>
        <taxon>Sphaerotilaceae</taxon>
        <taxon>Rubrivivax</taxon>
    </lineage>
</organism>
<dbReference type="Proteomes" id="UP000295106">
    <property type="component" value="Unassembled WGS sequence"/>
</dbReference>
<evidence type="ECO:0000256" key="1">
    <source>
        <dbReference type="SAM" id="Phobius"/>
    </source>
</evidence>
<dbReference type="PIRSF" id="PIRSF038991">
    <property type="entry name" value="Protein_AbrB"/>
    <property type="match status" value="1"/>
</dbReference>
<feature type="transmembrane region" description="Helical" evidence="1">
    <location>
        <begin position="268"/>
        <end position="290"/>
    </location>
</feature>
<feature type="transmembrane region" description="Helical" evidence="1">
    <location>
        <begin position="239"/>
        <end position="256"/>
    </location>
</feature>
<dbReference type="Pfam" id="PF05145">
    <property type="entry name" value="AbrB"/>
    <property type="match status" value="1"/>
</dbReference>
<feature type="transmembrane region" description="Helical" evidence="1">
    <location>
        <begin position="156"/>
        <end position="177"/>
    </location>
</feature>
<evidence type="ECO:0000313" key="3">
    <source>
        <dbReference type="Proteomes" id="UP000295106"/>
    </source>
</evidence>
<dbReference type="OrthoDB" id="8527964at2"/>
<dbReference type="RefSeq" id="WP_132648962.1">
    <property type="nucleotide sequence ID" value="NZ_CP181386.1"/>
</dbReference>
<dbReference type="AlphaFoldDB" id="A0A4V2SGE6"/>
<feature type="transmembrane region" description="Helical" evidence="1">
    <location>
        <begin position="321"/>
        <end position="345"/>
    </location>
</feature>